<evidence type="ECO:0000313" key="2">
    <source>
        <dbReference type="EMBL" id="KAF6229314.1"/>
    </source>
</evidence>
<dbReference type="InterPro" id="IPR025494">
    <property type="entry name" value="DUF4385"/>
</dbReference>
<name>A0A8H6FIR1_9LECA</name>
<feature type="region of interest" description="Disordered" evidence="1">
    <location>
        <begin position="156"/>
        <end position="178"/>
    </location>
</feature>
<protein>
    <recommendedName>
        <fullName evidence="4">DUF4385 domain containing protein</fullName>
    </recommendedName>
</protein>
<reference evidence="2 3" key="1">
    <citation type="journal article" date="2020" name="Genomics">
        <title>Complete, high-quality genomes from long-read metagenomic sequencing of two wolf lichen thalli reveals enigmatic genome architecture.</title>
        <authorList>
            <person name="McKenzie S.K."/>
            <person name="Walston R.F."/>
            <person name="Allen J.L."/>
        </authorList>
    </citation>
    <scope>NUCLEOTIDE SEQUENCE [LARGE SCALE GENOMIC DNA]</scope>
    <source>
        <strain evidence="2">WasteWater1</strain>
    </source>
</reference>
<dbReference type="Pfam" id="PF14328">
    <property type="entry name" value="DUF4385"/>
    <property type="match status" value="1"/>
</dbReference>
<evidence type="ECO:0008006" key="4">
    <source>
        <dbReference type="Google" id="ProtNLM"/>
    </source>
</evidence>
<keyword evidence="3" id="KW-1185">Reference proteome</keyword>
<sequence length="178" mass="20511">MSTSPSASISCQPPWARYRIGRGETGVLTFEPYKSALLPLWRFRTPGLARKSSSDLWTAFLDYENEDDFVGMDMARKFLQMGMTRARRYANHKEGRKYCPAGEGSGEVLNGNGDGWKGSEAWKEKDEASRVFKEVWDRARALKGYQAKKAEFLKKQKEWDKQRKVESGKEGRKRRSEK</sequence>
<dbReference type="Proteomes" id="UP000593566">
    <property type="component" value="Unassembled WGS sequence"/>
</dbReference>
<evidence type="ECO:0000256" key="1">
    <source>
        <dbReference type="SAM" id="MobiDB-lite"/>
    </source>
</evidence>
<evidence type="ECO:0000313" key="3">
    <source>
        <dbReference type="Proteomes" id="UP000593566"/>
    </source>
</evidence>
<accession>A0A8H6FIR1</accession>
<gene>
    <name evidence="2" type="ORF">HO133_007430</name>
</gene>
<dbReference type="RefSeq" id="XP_037156956.1">
    <property type="nucleotide sequence ID" value="XM_037298321.1"/>
</dbReference>
<dbReference type="EMBL" id="JACCJB010000003">
    <property type="protein sequence ID" value="KAF6229314.1"/>
    <property type="molecule type" value="Genomic_DNA"/>
</dbReference>
<proteinExistence type="predicted"/>
<dbReference type="GeneID" id="59335829"/>
<comment type="caution">
    <text evidence="2">The sequence shown here is derived from an EMBL/GenBank/DDBJ whole genome shotgun (WGS) entry which is preliminary data.</text>
</comment>
<organism evidence="2 3">
    <name type="scientific">Letharia lupina</name>
    <dbReference type="NCBI Taxonomy" id="560253"/>
    <lineage>
        <taxon>Eukaryota</taxon>
        <taxon>Fungi</taxon>
        <taxon>Dikarya</taxon>
        <taxon>Ascomycota</taxon>
        <taxon>Pezizomycotina</taxon>
        <taxon>Lecanoromycetes</taxon>
        <taxon>OSLEUM clade</taxon>
        <taxon>Lecanoromycetidae</taxon>
        <taxon>Lecanorales</taxon>
        <taxon>Lecanorineae</taxon>
        <taxon>Parmeliaceae</taxon>
        <taxon>Letharia</taxon>
    </lineage>
</organism>
<dbReference type="AlphaFoldDB" id="A0A8H6FIR1"/>
<feature type="region of interest" description="Disordered" evidence="1">
    <location>
        <begin position="100"/>
        <end position="121"/>
    </location>
</feature>